<dbReference type="PANTHER" id="PTHR22990:SF15">
    <property type="entry name" value="F-BOX ONLY PROTEIN 10"/>
    <property type="match status" value="1"/>
</dbReference>
<keyword evidence="4" id="KW-1185">Reference proteome</keyword>
<dbReference type="AlphaFoldDB" id="A2EKI6"/>
<dbReference type="VEuPathDB" id="TrichDB:TVAGG3_0412050"/>
<dbReference type="EMBL" id="DS113414">
    <property type="protein sequence ID" value="EAY06813.1"/>
    <property type="molecule type" value="Genomic_DNA"/>
</dbReference>
<protein>
    <recommendedName>
        <fullName evidence="2">Right handed beta helix domain-containing protein</fullName>
    </recommendedName>
</protein>
<dbReference type="InterPro" id="IPR039448">
    <property type="entry name" value="Beta_helix"/>
</dbReference>
<reference evidence="3" key="2">
    <citation type="journal article" date="2007" name="Science">
        <title>Draft genome sequence of the sexually transmitted pathogen Trichomonas vaginalis.</title>
        <authorList>
            <person name="Carlton J.M."/>
            <person name="Hirt R.P."/>
            <person name="Silva J.C."/>
            <person name="Delcher A.L."/>
            <person name="Schatz M."/>
            <person name="Zhao Q."/>
            <person name="Wortman J.R."/>
            <person name="Bidwell S.L."/>
            <person name="Alsmark U.C.M."/>
            <person name="Besteiro S."/>
            <person name="Sicheritz-Ponten T."/>
            <person name="Noel C.J."/>
            <person name="Dacks J.B."/>
            <person name="Foster P.G."/>
            <person name="Simillion C."/>
            <person name="Van de Peer Y."/>
            <person name="Miranda-Saavedra D."/>
            <person name="Barton G.J."/>
            <person name="Westrop G.D."/>
            <person name="Mueller S."/>
            <person name="Dessi D."/>
            <person name="Fiori P.L."/>
            <person name="Ren Q."/>
            <person name="Paulsen I."/>
            <person name="Zhang H."/>
            <person name="Bastida-Corcuera F.D."/>
            <person name="Simoes-Barbosa A."/>
            <person name="Brown M.T."/>
            <person name="Hayes R.D."/>
            <person name="Mukherjee M."/>
            <person name="Okumura C.Y."/>
            <person name="Schneider R."/>
            <person name="Smith A.J."/>
            <person name="Vanacova S."/>
            <person name="Villalvazo M."/>
            <person name="Haas B.J."/>
            <person name="Pertea M."/>
            <person name="Feldblyum T.V."/>
            <person name="Utterback T.R."/>
            <person name="Shu C.L."/>
            <person name="Osoegawa K."/>
            <person name="de Jong P.J."/>
            <person name="Hrdy I."/>
            <person name="Horvathova L."/>
            <person name="Zubacova Z."/>
            <person name="Dolezal P."/>
            <person name="Malik S.B."/>
            <person name="Logsdon J.M. Jr."/>
            <person name="Henze K."/>
            <person name="Gupta A."/>
            <person name="Wang C.C."/>
            <person name="Dunne R.L."/>
            <person name="Upcroft J.A."/>
            <person name="Upcroft P."/>
            <person name="White O."/>
            <person name="Salzberg S.L."/>
            <person name="Tang P."/>
            <person name="Chiu C.-H."/>
            <person name="Lee Y.-S."/>
            <person name="Embley T.M."/>
            <person name="Coombs G.H."/>
            <person name="Mottram J.C."/>
            <person name="Tachezy J."/>
            <person name="Fraser-Liggett C.M."/>
            <person name="Johnson P.J."/>
        </authorList>
    </citation>
    <scope>NUCLEOTIDE SEQUENCE [LARGE SCALE GENOMIC DNA]</scope>
    <source>
        <strain evidence="3">G3</strain>
    </source>
</reference>
<dbReference type="RefSeq" id="XP_001319036.1">
    <property type="nucleotide sequence ID" value="XM_001319001.1"/>
</dbReference>
<reference evidence="3" key="1">
    <citation type="submission" date="2006-10" db="EMBL/GenBank/DDBJ databases">
        <authorList>
            <person name="Amadeo P."/>
            <person name="Zhao Q."/>
            <person name="Wortman J."/>
            <person name="Fraser-Liggett C."/>
            <person name="Carlton J."/>
        </authorList>
    </citation>
    <scope>NUCLEOTIDE SEQUENCE</scope>
    <source>
        <strain evidence="3">G3</strain>
    </source>
</reference>
<dbReference type="GO" id="GO:0006511">
    <property type="term" value="P:ubiquitin-dependent protein catabolic process"/>
    <property type="evidence" value="ECO:0000318"/>
    <property type="project" value="GO_Central"/>
</dbReference>
<accession>A2EKI6</accession>
<dbReference type="Proteomes" id="UP000001542">
    <property type="component" value="Unassembled WGS sequence"/>
</dbReference>
<dbReference type="InterPro" id="IPR011050">
    <property type="entry name" value="Pectin_lyase_fold/virulence"/>
</dbReference>
<organism evidence="3 4">
    <name type="scientific">Trichomonas vaginalis (strain ATCC PRA-98 / G3)</name>
    <dbReference type="NCBI Taxonomy" id="412133"/>
    <lineage>
        <taxon>Eukaryota</taxon>
        <taxon>Metamonada</taxon>
        <taxon>Parabasalia</taxon>
        <taxon>Trichomonadida</taxon>
        <taxon>Trichomonadidae</taxon>
        <taxon>Trichomonas</taxon>
    </lineage>
</organism>
<proteinExistence type="predicted"/>
<name>A2EKI6_TRIV3</name>
<dbReference type="GO" id="GO:0042981">
    <property type="term" value="P:regulation of apoptotic process"/>
    <property type="evidence" value="ECO:0000318"/>
    <property type="project" value="GO_Central"/>
</dbReference>
<dbReference type="InterPro" id="IPR051550">
    <property type="entry name" value="SCF-Subunits/Alg-Epimerases"/>
</dbReference>
<evidence type="ECO:0000259" key="2">
    <source>
        <dbReference type="Pfam" id="PF13229"/>
    </source>
</evidence>
<evidence type="ECO:0000313" key="4">
    <source>
        <dbReference type="Proteomes" id="UP000001542"/>
    </source>
</evidence>
<dbReference type="SUPFAM" id="SSF51126">
    <property type="entry name" value="Pectin lyase-like"/>
    <property type="match status" value="2"/>
</dbReference>
<feature type="domain" description="Right handed beta helix" evidence="2">
    <location>
        <begin position="345"/>
        <end position="494"/>
    </location>
</feature>
<sequence>MEQEFDPNNDFIAYAQNIFNNIRNPNFFVESEELKYAPSFEDLEKTYPIPDSYKNQDSGQAQGFDEAGAKQKIQQLEAGEFLCQQIPPGYTDDVEASKDNQLFAWINEQKFTPSYNSPFEDIKSERILHVEKEGRSDTFKSINDAIEASLPGDVIMIGKGVYEESVVITKPIELKSESDAIIESSRSDAIILNTSVARIHGLTIRCEAPGDTYCLKVLTGFLEVTNCNIQAHCSASFRTDQNTKILAQSCKVQSMNKHTSLANDSRSVFANCEFSLIQSSDEREKKETQSESSAKLLIGDYATGIFVDCKYFKTIITFQSYSQGMVKGSTLERLPVAITVLEYAQILILECTFQNFVDSCIALSPSSYAIIQKCEFSNNNSANISAQNAINFIITDSRFYNKCIVGVRMFENAQGTITNTTFEDIDTAIQVESRCSITIGHCKFLRCEKPAINAYHDVVDSFSLIKVYSCEFTGNRCGCAFLRGIHSNISNCVFSSTQIDFKIGSSGSEATDENNLKIQSIVVINDSEFGVITTNSRDAKEMSTVNASIMVSNDAVLSLTGCTFSSKYKNTITCGDSSICNLTRCTVSSLQCSMRVQNNSKAVIEKSVVGYTASLQSNRVARCSKCIEILDNAQVSLDNSELQSASCAITMQNSCSLTAKNKTKISKAQMGIYAQDKSIIQLDDTSFEDIMSTSLKGSSSEERDQSVSICLKGNRETKECPNLYVARCDFNHPGQNAIKAEWIFGDSIQILESTFRIGTTANKRLNSYISLTFIEGALIDKCKLLNGDNSIEITTCGNSQEQKCVTITGCEFSMMKRAGIFVTESLVNIYGNNFNEMVNCVIAKSSMGYICQCNFSKIKSKDLEIDQNSQFQIMGNKNF</sequence>
<dbReference type="PANTHER" id="PTHR22990">
    <property type="entry name" value="F-BOX ONLY PROTEIN"/>
    <property type="match status" value="1"/>
</dbReference>
<evidence type="ECO:0000256" key="1">
    <source>
        <dbReference type="ARBA" id="ARBA00022737"/>
    </source>
</evidence>
<dbReference type="InterPro" id="IPR012334">
    <property type="entry name" value="Pectin_lyas_fold"/>
</dbReference>
<dbReference type="InParanoid" id="A2EKI6"/>
<dbReference type="Gene3D" id="2.160.20.10">
    <property type="entry name" value="Single-stranded right-handed beta-helix, Pectin lyase-like"/>
    <property type="match status" value="1"/>
</dbReference>
<keyword evidence="1" id="KW-0677">Repeat</keyword>
<dbReference type="VEuPathDB" id="TrichDB:TVAG_313880"/>
<dbReference type="KEGG" id="tva:4764693"/>
<gene>
    <name evidence="3" type="ORF">TVAG_313880</name>
</gene>
<dbReference type="OrthoDB" id="10669860at2759"/>
<dbReference type="Pfam" id="PF13229">
    <property type="entry name" value="Beta_helix"/>
    <property type="match status" value="1"/>
</dbReference>
<evidence type="ECO:0000313" key="3">
    <source>
        <dbReference type="EMBL" id="EAY06813.1"/>
    </source>
</evidence>